<sequence length="176" mass="20160">MKFAVLATLTGILSFVSAHMYAIRGFENHATTQLDDPWESIYYKDLTVFNLGDPENFANSMAKLQAAHEKGNHGDVFYWYNMLTAELYLYFRRERTEQPDVWWSDELSRLASVYGVNYVNKLYDTSEEILTLALDLFFHGNQTIVESAYMPGKSVVHFGNNLQGVPEQVPILAKES</sequence>
<name>A0A1E4SR22_9ASCO</name>
<accession>A0A1E4SR22</accession>
<dbReference type="RefSeq" id="XP_020067085.1">
    <property type="nucleotide sequence ID" value="XM_020206461.1"/>
</dbReference>
<dbReference type="EMBL" id="KV453909">
    <property type="protein sequence ID" value="ODV81963.1"/>
    <property type="molecule type" value="Genomic_DNA"/>
</dbReference>
<feature type="chain" id="PRO_5009162932" evidence="1">
    <location>
        <begin position="19"/>
        <end position="176"/>
    </location>
</feature>
<evidence type="ECO:0000313" key="2">
    <source>
        <dbReference type="EMBL" id="ODV81963.1"/>
    </source>
</evidence>
<reference evidence="3" key="1">
    <citation type="submission" date="2016-05" db="EMBL/GenBank/DDBJ databases">
        <title>Comparative genomics of biotechnologically important yeasts.</title>
        <authorList>
            <consortium name="DOE Joint Genome Institute"/>
            <person name="Riley R."/>
            <person name="Haridas S."/>
            <person name="Wolfe K.H."/>
            <person name="Lopes M.R."/>
            <person name="Hittinger C.T."/>
            <person name="Goker M."/>
            <person name="Salamov A."/>
            <person name="Wisecaver J."/>
            <person name="Long T.M."/>
            <person name="Aerts A.L."/>
            <person name="Barry K."/>
            <person name="Choi C."/>
            <person name="Clum A."/>
            <person name="Coughlan A.Y."/>
            <person name="Deshpande S."/>
            <person name="Douglass A.P."/>
            <person name="Hanson S.J."/>
            <person name="Klenk H.-P."/>
            <person name="Labutti K."/>
            <person name="Lapidus A."/>
            <person name="Lindquist E."/>
            <person name="Lipzen A."/>
            <person name="Meier-Kolthoff J.P."/>
            <person name="Ohm R.A."/>
            <person name="Otillar R.P."/>
            <person name="Pangilinan J."/>
            <person name="Peng Y."/>
            <person name="Rokas A."/>
            <person name="Rosa C.A."/>
            <person name="Scheuner C."/>
            <person name="Sibirny A.A."/>
            <person name="Slot J.C."/>
            <person name="Stielow J.B."/>
            <person name="Sun H."/>
            <person name="Kurtzman C.P."/>
            <person name="Blackwell M."/>
            <person name="Grigoriev I.V."/>
            <person name="Jeffries T.W."/>
        </authorList>
    </citation>
    <scope>NUCLEOTIDE SEQUENCE [LARGE SCALE GENOMIC DNA]</scope>
    <source>
        <strain evidence="3">NRRL Y-17324</strain>
    </source>
</reference>
<dbReference type="AlphaFoldDB" id="A0A1E4SR22"/>
<keyword evidence="3" id="KW-1185">Reference proteome</keyword>
<dbReference type="Proteomes" id="UP000094285">
    <property type="component" value="Unassembled WGS sequence"/>
</dbReference>
<proteinExistence type="predicted"/>
<dbReference type="GeneID" id="30980598"/>
<protein>
    <submittedName>
        <fullName evidence="2">Uncharacterized protein</fullName>
    </submittedName>
</protein>
<feature type="signal peptide" evidence="1">
    <location>
        <begin position="1"/>
        <end position="18"/>
    </location>
</feature>
<organism evidence="2 3">
    <name type="scientific">Suhomyces tanzawaensis NRRL Y-17324</name>
    <dbReference type="NCBI Taxonomy" id="984487"/>
    <lineage>
        <taxon>Eukaryota</taxon>
        <taxon>Fungi</taxon>
        <taxon>Dikarya</taxon>
        <taxon>Ascomycota</taxon>
        <taxon>Saccharomycotina</taxon>
        <taxon>Pichiomycetes</taxon>
        <taxon>Debaryomycetaceae</taxon>
        <taxon>Suhomyces</taxon>
    </lineage>
</organism>
<gene>
    <name evidence="2" type="ORF">CANTADRAFT_19564</name>
</gene>
<evidence type="ECO:0000313" key="3">
    <source>
        <dbReference type="Proteomes" id="UP000094285"/>
    </source>
</evidence>
<keyword evidence="1" id="KW-0732">Signal</keyword>
<evidence type="ECO:0000256" key="1">
    <source>
        <dbReference type="SAM" id="SignalP"/>
    </source>
</evidence>